<dbReference type="AlphaFoldDB" id="A0ABD2NG93"/>
<evidence type="ECO:0000313" key="3">
    <source>
        <dbReference type="Proteomes" id="UP001516400"/>
    </source>
</evidence>
<accession>A0ABD2NG93</accession>
<comment type="caution">
    <text evidence="2">The sequence shown here is derived from an EMBL/GenBank/DDBJ whole genome shotgun (WGS) entry which is preliminary data.</text>
</comment>
<sequence length="511" mass="58486">MNQMLNEIEGSINALPQIASESLEESETIQQMSRILWRISEESTENTKSTKLIENTIEETNSQDIKNDTFIIDSDDERYRTFNISEVAAHDQETNETNLFQNVDNKTEEPNLELSQENESEDEGIEDITVEKVEGKKHKNVRCYDDRIKTLSDAIYEYLQQQCFEIKELVLFPEILHDPNLNKLLAKLKNMYDDFYSNNLTNEEKNELRVNISTNILGYLENDSYVNADTSNDSSLLNIVSDKVFTITEFVSEILDNFFKLISESTCLVMKEDSSGENFLEFTQPFRDANGNLLHSTPQSPLEEEENNKTTDVITPKKVVEVSEITSFKKEKSKISGAEAYWITCSASPQKHRDLPKTPRHVVNIDDIPLRPPEDLLNITPSNKDLYLIPEEPRCELFGDSHDDDYESDNLNIPDCYRTAVDKIDILAGGDGSYVSFHKPETNVVMHNEVQFFRICTVNSSSYVKTGNIVLQKNKISDNESDESFYSVNGNTNNVEGDEEGDWMGYEMAKF</sequence>
<organism evidence="2 3">
    <name type="scientific">Cryptolaemus montrouzieri</name>
    <dbReference type="NCBI Taxonomy" id="559131"/>
    <lineage>
        <taxon>Eukaryota</taxon>
        <taxon>Metazoa</taxon>
        <taxon>Ecdysozoa</taxon>
        <taxon>Arthropoda</taxon>
        <taxon>Hexapoda</taxon>
        <taxon>Insecta</taxon>
        <taxon>Pterygota</taxon>
        <taxon>Neoptera</taxon>
        <taxon>Endopterygota</taxon>
        <taxon>Coleoptera</taxon>
        <taxon>Polyphaga</taxon>
        <taxon>Cucujiformia</taxon>
        <taxon>Coccinelloidea</taxon>
        <taxon>Coccinellidae</taxon>
        <taxon>Scymninae</taxon>
        <taxon>Scymnini</taxon>
        <taxon>Cryptolaemus</taxon>
    </lineage>
</organism>
<evidence type="ECO:0000256" key="1">
    <source>
        <dbReference type="SAM" id="MobiDB-lite"/>
    </source>
</evidence>
<feature type="region of interest" description="Disordered" evidence="1">
    <location>
        <begin position="93"/>
        <end position="124"/>
    </location>
</feature>
<proteinExistence type="predicted"/>
<reference evidence="2 3" key="1">
    <citation type="journal article" date="2021" name="BMC Biol.">
        <title>Horizontally acquired antibacterial genes associated with adaptive radiation of ladybird beetles.</title>
        <authorList>
            <person name="Li H.S."/>
            <person name="Tang X.F."/>
            <person name="Huang Y.H."/>
            <person name="Xu Z.Y."/>
            <person name="Chen M.L."/>
            <person name="Du X.Y."/>
            <person name="Qiu B.Y."/>
            <person name="Chen P.T."/>
            <person name="Zhang W."/>
            <person name="Slipinski A."/>
            <person name="Escalona H.E."/>
            <person name="Waterhouse R.M."/>
            <person name="Zwick A."/>
            <person name="Pang H."/>
        </authorList>
    </citation>
    <scope>NUCLEOTIDE SEQUENCE [LARGE SCALE GENOMIC DNA]</scope>
    <source>
        <strain evidence="2">SYSU2018</strain>
    </source>
</reference>
<keyword evidence="3" id="KW-1185">Reference proteome</keyword>
<feature type="compositionally biased region" description="Polar residues" evidence="1">
    <location>
        <begin position="95"/>
        <end position="104"/>
    </location>
</feature>
<protein>
    <submittedName>
        <fullName evidence="2">Uncharacterized protein</fullName>
    </submittedName>
</protein>
<gene>
    <name evidence="2" type="ORF">HHI36_012763</name>
</gene>
<dbReference type="EMBL" id="JABFTP020000103">
    <property type="protein sequence ID" value="KAL3277415.1"/>
    <property type="molecule type" value="Genomic_DNA"/>
</dbReference>
<evidence type="ECO:0000313" key="2">
    <source>
        <dbReference type="EMBL" id="KAL3277415.1"/>
    </source>
</evidence>
<dbReference type="Proteomes" id="UP001516400">
    <property type="component" value="Unassembled WGS sequence"/>
</dbReference>
<name>A0ABD2NG93_9CUCU</name>